<sequence>MSTLCNHRRPDHHSEGETCRYARDLKPGDKVGVLSGAQATVRDAHPAADHDGYTSVLLDVSWDGPALIAADTILPVRPLEGLTHDELPEPEPEVEVQVRLEITEECAYDFTTTVTVPVSAAASEEALHSHLDDNWGAFIEAMDDEVAHGNAAANEQSLDRVRIEEREATA</sequence>
<dbReference type="Proteomes" id="UP000656881">
    <property type="component" value="Unassembled WGS sequence"/>
</dbReference>
<reference evidence="2" key="1">
    <citation type="journal article" date="2019" name="Int. J. Syst. Evol. Microbiol.">
        <title>The Global Catalogue of Microorganisms (GCM) 10K type strain sequencing project: providing services to taxonomists for standard genome sequencing and annotation.</title>
        <authorList>
            <consortium name="The Broad Institute Genomics Platform"/>
            <consortium name="The Broad Institute Genome Sequencing Center for Infectious Disease"/>
            <person name="Wu L."/>
            <person name="Ma J."/>
        </authorList>
    </citation>
    <scope>NUCLEOTIDE SEQUENCE [LARGE SCALE GENOMIC DNA]</scope>
    <source>
        <strain evidence="2">CGMCC 4.7349</strain>
    </source>
</reference>
<comment type="caution">
    <text evidence="1">The sequence shown here is derived from an EMBL/GenBank/DDBJ whole genome shotgun (WGS) entry which is preliminary data.</text>
</comment>
<dbReference type="EMBL" id="BMNG01000026">
    <property type="protein sequence ID" value="GGO58800.1"/>
    <property type="molecule type" value="Genomic_DNA"/>
</dbReference>
<evidence type="ECO:0000313" key="2">
    <source>
        <dbReference type="Proteomes" id="UP000656881"/>
    </source>
</evidence>
<organism evidence="1 2">
    <name type="scientific">Streptomyces lasiicapitis</name>
    <dbReference type="NCBI Taxonomy" id="1923961"/>
    <lineage>
        <taxon>Bacteria</taxon>
        <taxon>Bacillati</taxon>
        <taxon>Actinomycetota</taxon>
        <taxon>Actinomycetes</taxon>
        <taxon>Kitasatosporales</taxon>
        <taxon>Streptomycetaceae</taxon>
        <taxon>Streptomyces</taxon>
    </lineage>
</organism>
<dbReference type="RefSeq" id="WP_189177521.1">
    <property type="nucleotide sequence ID" value="NZ_BMNG01000026.1"/>
</dbReference>
<name>A0ABQ2MVL8_9ACTN</name>
<keyword evidence="2" id="KW-1185">Reference proteome</keyword>
<protein>
    <submittedName>
        <fullName evidence="1">Uncharacterized protein</fullName>
    </submittedName>
</protein>
<accession>A0ABQ2MVL8</accession>
<evidence type="ECO:0000313" key="1">
    <source>
        <dbReference type="EMBL" id="GGO58800.1"/>
    </source>
</evidence>
<gene>
    <name evidence="1" type="ORF">GCM10012286_78920</name>
</gene>
<proteinExistence type="predicted"/>